<sequence>MAMKGMDVEAGRQSAQQITQGASELEQLTGRLTQVIEGFEWIGPDAERTRQSWQSDYRTMLAQVTNSLQEFSTLINNQAQEQEQVSN</sequence>
<organism evidence="1 2">
    <name type="scientific">Nocardioides lianchengensis</name>
    <dbReference type="NCBI Taxonomy" id="1045774"/>
    <lineage>
        <taxon>Bacteria</taxon>
        <taxon>Bacillati</taxon>
        <taxon>Actinomycetota</taxon>
        <taxon>Actinomycetes</taxon>
        <taxon>Propionibacteriales</taxon>
        <taxon>Nocardioidaceae</taxon>
        <taxon>Nocardioides</taxon>
    </lineage>
</organism>
<evidence type="ECO:0000313" key="1">
    <source>
        <dbReference type="EMBL" id="SDC72812.1"/>
    </source>
</evidence>
<dbReference type="Gene3D" id="1.10.287.1060">
    <property type="entry name" value="ESAT-6-like"/>
    <property type="match status" value="1"/>
</dbReference>
<evidence type="ECO:0000313" key="2">
    <source>
        <dbReference type="Proteomes" id="UP000199034"/>
    </source>
</evidence>
<dbReference type="AlphaFoldDB" id="A0A1G6NXZ3"/>
<dbReference type="EMBL" id="FMZM01000003">
    <property type="protein sequence ID" value="SDC72812.1"/>
    <property type="molecule type" value="Genomic_DNA"/>
</dbReference>
<accession>A0A1G6NXZ3</accession>
<proteinExistence type="predicted"/>
<keyword evidence="2" id="KW-1185">Reference proteome</keyword>
<dbReference type="STRING" id="1045774.SAMN05421872_103419"/>
<evidence type="ECO:0008006" key="3">
    <source>
        <dbReference type="Google" id="ProtNLM"/>
    </source>
</evidence>
<name>A0A1G6NXZ3_9ACTN</name>
<dbReference type="Proteomes" id="UP000199034">
    <property type="component" value="Unassembled WGS sequence"/>
</dbReference>
<gene>
    <name evidence="1" type="ORF">SAMN05421872_103419</name>
</gene>
<protein>
    <recommendedName>
        <fullName evidence="3">WXG100 family type VII secretion target</fullName>
    </recommendedName>
</protein>
<reference evidence="1 2" key="1">
    <citation type="submission" date="2016-10" db="EMBL/GenBank/DDBJ databases">
        <authorList>
            <person name="de Groot N.N."/>
        </authorList>
    </citation>
    <scope>NUCLEOTIDE SEQUENCE [LARGE SCALE GENOMIC DNA]</scope>
    <source>
        <strain evidence="1 2">CGMCC 4.6858</strain>
    </source>
</reference>